<gene>
    <name evidence="1" type="ORF">DXB87_10350</name>
</gene>
<comment type="caution">
    <text evidence="1">The sequence shown here is derived from an EMBL/GenBank/DDBJ whole genome shotgun (WGS) entry which is preliminary data.</text>
</comment>
<dbReference type="AlphaFoldDB" id="A0A3E4Z735"/>
<name>A0A3E4Z735_9BACT</name>
<dbReference type="EMBL" id="QSTW01000013">
    <property type="protein sequence ID" value="RGM90292.1"/>
    <property type="molecule type" value="Genomic_DNA"/>
</dbReference>
<organism evidence="1 2">
    <name type="scientific">Phocaeicola plebeius</name>
    <dbReference type="NCBI Taxonomy" id="310297"/>
    <lineage>
        <taxon>Bacteria</taxon>
        <taxon>Pseudomonadati</taxon>
        <taxon>Bacteroidota</taxon>
        <taxon>Bacteroidia</taxon>
        <taxon>Bacteroidales</taxon>
        <taxon>Bacteroidaceae</taxon>
        <taxon>Phocaeicola</taxon>
    </lineage>
</organism>
<protein>
    <submittedName>
        <fullName evidence="1">Uncharacterized protein</fullName>
    </submittedName>
</protein>
<evidence type="ECO:0000313" key="1">
    <source>
        <dbReference type="EMBL" id="RGM90292.1"/>
    </source>
</evidence>
<proteinExistence type="predicted"/>
<dbReference type="RefSeq" id="WP_117702086.1">
    <property type="nucleotide sequence ID" value="NZ_QSTW01000013.1"/>
</dbReference>
<sequence length="61" mass="7279">MGIKKLSLSEKNQYAVTNILQSIDNSRTYCSYLENEELRCEIEEMIEKFKKRVEKKISDNF</sequence>
<evidence type="ECO:0000313" key="2">
    <source>
        <dbReference type="Proteomes" id="UP000260814"/>
    </source>
</evidence>
<reference evidence="1 2" key="1">
    <citation type="submission" date="2018-08" db="EMBL/GenBank/DDBJ databases">
        <title>A genome reference for cultivated species of the human gut microbiota.</title>
        <authorList>
            <person name="Zou Y."/>
            <person name="Xue W."/>
            <person name="Luo G."/>
        </authorList>
    </citation>
    <scope>NUCLEOTIDE SEQUENCE [LARGE SCALE GENOMIC DNA]</scope>
    <source>
        <strain evidence="1 2">OM06-2</strain>
    </source>
</reference>
<dbReference type="Proteomes" id="UP000260814">
    <property type="component" value="Unassembled WGS sequence"/>
</dbReference>
<accession>A0A3E4Z735</accession>